<evidence type="ECO:0000256" key="1">
    <source>
        <dbReference type="SAM" id="Phobius"/>
    </source>
</evidence>
<keyword evidence="1" id="KW-0812">Transmembrane</keyword>
<feature type="transmembrane region" description="Helical" evidence="1">
    <location>
        <begin position="242"/>
        <end position="265"/>
    </location>
</feature>
<accession>A0AAD7BFI4</accession>
<dbReference type="AlphaFoldDB" id="A0AAD7BFI4"/>
<organism evidence="2 3">
    <name type="scientific">Mycena rosella</name>
    <name type="common">Pink bonnet</name>
    <name type="synonym">Agaricus rosellus</name>
    <dbReference type="NCBI Taxonomy" id="1033263"/>
    <lineage>
        <taxon>Eukaryota</taxon>
        <taxon>Fungi</taxon>
        <taxon>Dikarya</taxon>
        <taxon>Basidiomycota</taxon>
        <taxon>Agaricomycotina</taxon>
        <taxon>Agaricomycetes</taxon>
        <taxon>Agaricomycetidae</taxon>
        <taxon>Agaricales</taxon>
        <taxon>Marasmiineae</taxon>
        <taxon>Mycenaceae</taxon>
        <taxon>Mycena</taxon>
    </lineage>
</organism>
<name>A0AAD7BFI4_MYCRO</name>
<proteinExistence type="predicted"/>
<keyword evidence="3" id="KW-1185">Reference proteome</keyword>
<dbReference type="EMBL" id="JARKIE010000720">
    <property type="protein sequence ID" value="KAJ7619248.1"/>
    <property type="molecule type" value="Genomic_DNA"/>
</dbReference>
<protein>
    <submittedName>
        <fullName evidence="2">Uncharacterized protein</fullName>
    </submittedName>
</protein>
<evidence type="ECO:0000313" key="3">
    <source>
        <dbReference type="Proteomes" id="UP001221757"/>
    </source>
</evidence>
<keyword evidence="1" id="KW-0472">Membrane</keyword>
<evidence type="ECO:0000313" key="2">
    <source>
        <dbReference type="EMBL" id="KAJ7619248.1"/>
    </source>
</evidence>
<sequence>MLPFHHLSRAIVSYRLGYSLQHPYPGRWTTPVVLGAFILLAAALAAINVPLSAYDTDQESTFRPNDTLPPLPFSSLIPEILQHPTGGFSPQILSVGDTIQLNNSAVEFTITAAFNELDNTQPVSSFSYYNNPFSGGCDVVRAYSPLEQLPIHYHLVRMGLGVILENQIYASPDMYNKSISAVSPDLDRDVATISRLSTTNATLMAEWRDSMRLFNETDRVPVMPYLRSVPRLKPLGSAITNVFVSTFAMLSVAWAVFSLIAGALAGSHTTRQENKIASSSESYTGRELEHQKGVNYMDERDAKDVTETDRGGTLILLEHLRCTVEKNSIAISEMQRSSAKMQLSLARMRLSLRARGILEEEVDEDDRNINEVEHEGRGALPILYSESSFIAEIDLDR</sequence>
<comment type="caution">
    <text evidence="2">The sequence shown here is derived from an EMBL/GenBank/DDBJ whole genome shotgun (WGS) entry which is preliminary data.</text>
</comment>
<feature type="transmembrane region" description="Helical" evidence="1">
    <location>
        <begin position="32"/>
        <end position="54"/>
    </location>
</feature>
<dbReference type="Proteomes" id="UP001221757">
    <property type="component" value="Unassembled WGS sequence"/>
</dbReference>
<gene>
    <name evidence="2" type="ORF">B0H17DRAFT_1219711</name>
</gene>
<keyword evidence="1" id="KW-1133">Transmembrane helix</keyword>
<reference evidence="2" key="1">
    <citation type="submission" date="2023-03" db="EMBL/GenBank/DDBJ databases">
        <title>Massive genome expansion in bonnet fungi (Mycena s.s.) driven by repeated elements and novel gene families across ecological guilds.</title>
        <authorList>
            <consortium name="Lawrence Berkeley National Laboratory"/>
            <person name="Harder C.B."/>
            <person name="Miyauchi S."/>
            <person name="Viragh M."/>
            <person name="Kuo A."/>
            <person name="Thoen E."/>
            <person name="Andreopoulos B."/>
            <person name="Lu D."/>
            <person name="Skrede I."/>
            <person name="Drula E."/>
            <person name="Henrissat B."/>
            <person name="Morin E."/>
            <person name="Kohler A."/>
            <person name="Barry K."/>
            <person name="LaButti K."/>
            <person name="Morin E."/>
            <person name="Salamov A."/>
            <person name="Lipzen A."/>
            <person name="Mereny Z."/>
            <person name="Hegedus B."/>
            <person name="Baldrian P."/>
            <person name="Stursova M."/>
            <person name="Weitz H."/>
            <person name="Taylor A."/>
            <person name="Grigoriev I.V."/>
            <person name="Nagy L.G."/>
            <person name="Martin F."/>
            <person name="Kauserud H."/>
        </authorList>
    </citation>
    <scope>NUCLEOTIDE SEQUENCE</scope>
    <source>
        <strain evidence="2">CBHHK067</strain>
    </source>
</reference>